<dbReference type="InterPro" id="IPR016187">
    <property type="entry name" value="CTDL_fold"/>
</dbReference>
<dbReference type="Proteomes" id="UP000006859">
    <property type="component" value="Chromosome"/>
</dbReference>
<dbReference type="PANTHER" id="PTHR23150:SF19">
    <property type="entry name" value="FORMYLGLYCINE-GENERATING ENZYME"/>
    <property type="match status" value="1"/>
</dbReference>
<reference evidence="2 3" key="1">
    <citation type="journal article" date="2011" name="J. Bacteriol.">
        <title>Genome sequence of the plant-pathogenic bacterium Dickeya dadantii 3937.</title>
        <authorList>
            <person name="Glasner J.D."/>
            <person name="Yang C.H."/>
            <person name="Reverchon S."/>
            <person name="Hugouvieux-Cotte-Pattat N."/>
            <person name="Condemine G."/>
            <person name="Bohin J.P."/>
            <person name="Van Gijsegem F."/>
            <person name="Yang S."/>
            <person name="Franza T."/>
            <person name="Expert D."/>
            <person name="Plunkett G. III"/>
            <person name="San Francisco M.J."/>
            <person name="Charkowski A.O."/>
            <person name="Py B."/>
            <person name="Bell K."/>
            <person name="Rauscher L."/>
            <person name="Rodriguez-Palenzuela P."/>
            <person name="Toussaint A."/>
            <person name="Holeva M.C."/>
            <person name="He S.Y."/>
            <person name="Douet V."/>
            <person name="Boccara M."/>
            <person name="Blanco C."/>
            <person name="Toth I."/>
            <person name="Anderson B.D."/>
            <person name="Biehl B.S."/>
            <person name="Mau B."/>
            <person name="Flynn S.M."/>
            <person name="Barras F."/>
            <person name="Lindeberg M."/>
            <person name="Birch P.R."/>
            <person name="Tsuyumu S."/>
            <person name="Shi X."/>
            <person name="Hibbing M."/>
            <person name="Yap M.N."/>
            <person name="Carpentier M."/>
            <person name="Dassa E."/>
            <person name="Umehara M."/>
            <person name="Kim J.F."/>
            <person name="Rusch M."/>
            <person name="Soni P."/>
            <person name="Mayhew G.F."/>
            <person name="Fouts D.E."/>
            <person name="Gill S.R."/>
            <person name="Blattner F.R."/>
            <person name="Keen N.T."/>
            <person name="Perna N.T."/>
        </authorList>
    </citation>
    <scope>NUCLEOTIDE SEQUENCE [LARGE SCALE GENOMIC DNA]</scope>
    <source>
        <strain evidence="2 3">3937</strain>
    </source>
</reference>
<dbReference type="KEGG" id="ddd:Dda3937_01105"/>
<dbReference type="STRING" id="198628.Dda3937_01105"/>
<dbReference type="HOGENOM" id="CLU_012431_0_1_6"/>
<organism evidence="2 3">
    <name type="scientific">Dickeya dadantii (strain 3937)</name>
    <name type="common">Erwinia chrysanthemi (strain 3937)</name>
    <dbReference type="NCBI Taxonomy" id="198628"/>
    <lineage>
        <taxon>Bacteria</taxon>
        <taxon>Pseudomonadati</taxon>
        <taxon>Pseudomonadota</taxon>
        <taxon>Gammaproteobacteria</taxon>
        <taxon>Enterobacterales</taxon>
        <taxon>Pectobacteriaceae</taxon>
        <taxon>Dickeya</taxon>
    </lineage>
</organism>
<protein>
    <submittedName>
        <fullName evidence="2">Serine/threonine kinase</fullName>
    </submittedName>
</protein>
<dbReference type="GO" id="GO:0016301">
    <property type="term" value="F:kinase activity"/>
    <property type="evidence" value="ECO:0007669"/>
    <property type="project" value="UniProtKB-KW"/>
</dbReference>
<dbReference type="InterPro" id="IPR005532">
    <property type="entry name" value="SUMF_dom"/>
</dbReference>
<dbReference type="InterPro" id="IPR042095">
    <property type="entry name" value="SUMF_sf"/>
</dbReference>
<evidence type="ECO:0000259" key="1">
    <source>
        <dbReference type="Pfam" id="PF03781"/>
    </source>
</evidence>
<gene>
    <name evidence="2" type="ordered locus">Dda3937_01105</name>
</gene>
<dbReference type="SUPFAM" id="SSF56436">
    <property type="entry name" value="C-type lectin-like"/>
    <property type="match status" value="1"/>
</dbReference>
<accession>E0SDR1</accession>
<dbReference type="Gene3D" id="3.90.1580.10">
    <property type="entry name" value="paralog of FGE (formylglycine-generating enzyme)"/>
    <property type="match status" value="1"/>
</dbReference>
<dbReference type="InterPro" id="IPR051043">
    <property type="entry name" value="Sulfatase_Mod_Factor_Kinase"/>
</dbReference>
<dbReference type="Pfam" id="PF03781">
    <property type="entry name" value="FGE-sulfatase"/>
    <property type="match status" value="1"/>
</dbReference>
<evidence type="ECO:0000313" key="2">
    <source>
        <dbReference type="EMBL" id="ADN00753.1"/>
    </source>
</evidence>
<keyword evidence="3" id="KW-1185">Reference proteome</keyword>
<proteinExistence type="predicted"/>
<dbReference type="GO" id="GO:0120147">
    <property type="term" value="F:formylglycine-generating oxidase activity"/>
    <property type="evidence" value="ECO:0007669"/>
    <property type="project" value="TreeGrafter"/>
</dbReference>
<dbReference type="eggNOG" id="COG1262">
    <property type="taxonomic scope" value="Bacteria"/>
</dbReference>
<sequence length="330" mass="37300">MRLVIQLKPICQTEMTDREALGLPDNYIDTPISKNNLSRTHLAALDIPGLIDVVESDKPLYERYYAGLLLSLSGDPRIDVFNPTMIAIAATEFVMGIDKARADRVVEQYKHLGVLPEWIYKECPAHSVRCAPFSIAKYPVTNVEYRAFLLETKHTGLPSSWRLGQFPVEKANHPVYSVTLDDIEKYIAWLNRKTQGNYRLPTEAEWELAASGGVPREFPWGDVFDASRLNTVETGIYTTTPVGMFPGGQSPFGVMDMAGNVEEYVADDYYVYPGGERQKDHLNETTETYRVARGGSFARFADLARNARRHGKFPRFDREIFAMGFRLAQS</sequence>
<dbReference type="RefSeq" id="WP_013320145.1">
    <property type="nucleotide sequence ID" value="NC_014500.1"/>
</dbReference>
<evidence type="ECO:0000313" key="3">
    <source>
        <dbReference type="Proteomes" id="UP000006859"/>
    </source>
</evidence>
<dbReference type="PANTHER" id="PTHR23150">
    <property type="entry name" value="SULFATASE MODIFYING FACTOR 1, 2"/>
    <property type="match status" value="1"/>
</dbReference>
<keyword evidence="2" id="KW-0418">Kinase</keyword>
<name>E0SDR1_DICD3</name>
<dbReference type="AlphaFoldDB" id="E0SDR1"/>
<keyword evidence="2" id="KW-0808">Transferase</keyword>
<dbReference type="EMBL" id="CP002038">
    <property type="protein sequence ID" value="ADN00753.1"/>
    <property type="molecule type" value="Genomic_DNA"/>
</dbReference>
<feature type="domain" description="Sulfatase-modifying factor enzyme-like" evidence="1">
    <location>
        <begin position="83"/>
        <end position="328"/>
    </location>
</feature>